<keyword evidence="8" id="KW-1185">Reference proteome</keyword>
<evidence type="ECO:0000256" key="4">
    <source>
        <dbReference type="ARBA" id="ARBA00022989"/>
    </source>
</evidence>
<dbReference type="RefSeq" id="WP_338294399.1">
    <property type="nucleotide sequence ID" value="NZ_AP027272.1"/>
</dbReference>
<comment type="subcellular location">
    <subcellularLocation>
        <location evidence="6">Cell membrane</location>
        <topology evidence="6">Multi-pass membrane protein</topology>
    </subcellularLocation>
    <subcellularLocation>
        <location evidence="1">Membrane</location>
        <topology evidence="1">Multi-pass membrane protein</topology>
    </subcellularLocation>
</comment>
<feature type="transmembrane region" description="Helical" evidence="6">
    <location>
        <begin position="211"/>
        <end position="233"/>
    </location>
</feature>
<dbReference type="GO" id="GO:0005886">
    <property type="term" value="C:plasma membrane"/>
    <property type="evidence" value="ECO:0007669"/>
    <property type="project" value="UniProtKB-SubCell"/>
</dbReference>
<feature type="transmembrane region" description="Helical" evidence="6">
    <location>
        <begin position="245"/>
        <end position="265"/>
    </location>
</feature>
<feature type="transmembrane region" description="Helical" evidence="6">
    <location>
        <begin position="48"/>
        <end position="71"/>
    </location>
</feature>
<dbReference type="PANTHER" id="PTHR43483:SF3">
    <property type="entry name" value="MEMBRANE TRANSPORTER PROTEIN HI_0806-RELATED"/>
    <property type="match status" value="1"/>
</dbReference>
<evidence type="ECO:0000256" key="2">
    <source>
        <dbReference type="ARBA" id="ARBA00009142"/>
    </source>
</evidence>
<proteinExistence type="inferred from homology"/>
<keyword evidence="4 6" id="KW-1133">Transmembrane helix</keyword>
<keyword evidence="3 6" id="KW-0812">Transmembrane</keyword>
<gene>
    <name evidence="7" type="ORF">MACH26_38470</name>
</gene>
<feature type="transmembrane region" description="Helical" evidence="6">
    <location>
        <begin position="179"/>
        <end position="199"/>
    </location>
</feature>
<protein>
    <recommendedName>
        <fullName evidence="6">Probable membrane transporter protein</fullName>
    </recommendedName>
</protein>
<evidence type="ECO:0000313" key="7">
    <source>
        <dbReference type="EMBL" id="BDX08326.1"/>
    </source>
</evidence>
<feature type="transmembrane region" description="Helical" evidence="6">
    <location>
        <begin position="143"/>
        <end position="167"/>
    </location>
</feature>
<reference evidence="7" key="1">
    <citation type="submission" date="2023-01" db="EMBL/GenBank/DDBJ databases">
        <title>Complete genome sequence of Planctobacterium marinum strain Dej080120_11.</title>
        <authorList>
            <person name="Ueki S."/>
            <person name="Maruyama F."/>
        </authorList>
    </citation>
    <scope>NUCLEOTIDE SEQUENCE</scope>
    <source>
        <strain evidence="7">Dej080120_11</strain>
    </source>
</reference>
<dbReference type="PANTHER" id="PTHR43483">
    <property type="entry name" value="MEMBRANE TRANSPORTER PROTEIN HI_0806-RELATED"/>
    <property type="match status" value="1"/>
</dbReference>
<evidence type="ECO:0000256" key="1">
    <source>
        <dbReference type="ARBA" id="ARBA00004141"/>
    </source>
</evidence>
<evidence type="ECO:0000313" key="8">
    <source>
        <dbReference type="Proteomes" id="UP001333710"/>
    </source>
</evidence>
<name>A0AA48KR03_9ALTE</name>
<organism evidence="7 8">
    <name type="scientific">Planctobacterium marinum</name>
    <dbReference type="NCBI Taxonomy" id="1631968"/>
    <lineage>
        <taxon>Bacteria</taxon>
        <taxon>Pseudomonadati</taxon>
        <taxon>Pseudomonadota</taxon>
        <taxon>Gammaproteobacteria</taxon>
        <taxon>Alteromonadales</taxon>
        <taxon>Alteromonadaceae</taxon>
        <taxon>Planctobacterium</taxon>
    </lineage>
</organism>
<dbReference type="Proteomes" id="UP001333710">
    <property type="component" value="Chromosome"/>
</dbReference>
<dbReference type="Pfam" id="PF01925">
    <property type="entry name" value="TauE"/>
    <property type="match status" value="1"/>
</dbReference>
<feature type="transmembrane region" description="Helical" evidence="6">
    <location>
        <begin position="7"/>
        <end position="36"/>
    </location>
</feature>
<dbReference type="AlphaFoldDB" id="A0AA48KR03"/>
<evidence type="ECO:0000256" key="3">
    <source>
        <dbReference type="ARBA" id="ARBA00022692"/>
    </source>
</evidence>
<accession>A0AA48KR03</accession>
<keyword evidence="5 6" id="KW-0472">Membrane</keyword>
<dbReference type="EMBL" id="AP027272">
    <property type="protein sequence ID" value="BDX08326.1"/>
    <property type="molecule type" value="Genomic_DNA"/>
</dbReference>
<feature type="transmembrane region" description="Helical" evidence="6">
    <location>
        <begin position="78"/>
        <end position="100"/>
    </location>
</feature>
<dbReference type="KEGG" id="pmaw:MACH26_38470"/>
<evidence type="ECO:0000256" key="5">
    <source>
        <dbReference type="ARBA" id="ARBA00023136"/>
    </source>
</evidence>
<dbReference type="InterPro" id="IPR002781">
    <property type="entry name" value="TM_pro_TauE-like"/>
</dbReference>
<feature type="transmembrane region" description="Helical" evidence="6">
    <location>
        <begin position="106"/>
        <end position="122"/>
    </location>
</feature>
<evidence type="ECO:0000256" key="6">
    <source>
        <dbReference type="RuleBase" id="RU363041"/>
    </source>
</evidence>
<comment type="similarity">
    <text evidence="2 6">Belongs to the 4-toluene sulfonate uptake permease (TSUP) (TC 2.A.102) family.</text>
</comment>
<keyword evidence="6" id="KW-1003">Cell membrane</keyword>
<sequence>MSIEWVLAFLLLGSVVGFIAGLLGVGGGGILVPVLASVLAYHGIPEHMVMHVALGTSMACIVATSFSSAYAHHKHQAVNWPIAGLMATGCIIGTFAATFLAAQSNAVYLTLFFALFMFYTALKMLFKGRPKEVIKTGTKTKAVVWSFVVGAISALVSIGGGSLLVPYLNRQGIKMSEAVGTSAAIGLAIALAGTLGYLFNGLGQTSAVANTFGFVYLPAMVLISMASIISAPFGAKVSHKLPVTLLKKLFALLLLALGIKMLWVVI</sequence>